<dbReference type="PANTHER" id="PTHR48107">
    <property type="entry name" value="NADPH-DEPENDENT ALDEHYDE REDUCTASE-LIKE PROTEIN, CHLOROPLASTIC-RELATED"/>
    <property type="match status" value="1"/>
</dbReference>
<dbReference type="CDD" id="cd05362">
    <property type="entry name" value="THN_reductase-like_SDR_c"/>
    <property type="match status" value="1"/>
</dbReference>
<dbReference type="PROSITE" id="PS51318">
    <property type="entry name" value="TAT"/>
    <property type="match status" value="1"/>
</dbReference>
<sequence>MSQHSRRTAIVTGASGGIGAAISQRLAADGFAVAVHYSSSRDAADRLVAAIAANGGHAAAIPADLAAHDGARILFDQTEQRLGPVDVLVNNAGLNDLAPVAESTDEMFDRQVAVNLGGAFRGMREAAARLRPQGRIINISTSVVGVFLPTYGVYAATKAAVEALTRVMSKEMGERGITVNAVAPGPVETPLFLRNKSEERVQAIANMNPFRRLGQPDDIAGVVAFLAGPDAGWVNGQVIRANGGMV</sequence>
<dbReference type="RefSeq" id="WP_422921203.1">
    <property type="nucleotide sequence ID" value="NZ_JAMZEJ010000011.1"/>
</dbReference>
<evidence type="ECO:0000313" key="5">
    <source>
        <dbReference type="Proteomes" id="UP001524547"/>
    </source>
</evidence>
<dbReference type="InterPro" id="IPR057326">
    <property type="entry name" value="KR_dom"/>
</dbReference>
<evidence type="ECO:0000256" key="2">
    <source>
        <dbReference type="ARBA" id="ARBA00023002"/>
    </source>
</evidence>
<accession>A0ABT1W1H4</accession>
<comment type="similarity">
    <text evidence="1">Belongs to the short-chain dehydrogenases/reductases (SDR) family.</text>
</comment>
<reference evidence="4 5" key="1">
    <citation type="submission" date="2022-06" db="EMBL/GenBank/DDBJ databases">
        <title>Rhizosaccharibacter gen. nov. sp. nov. KSS12, endophytic bacteria isolated from sugarcane.</title>
        <authorList>
            <person name="Pitiwittayakul N."/>
        </authorList>
    </citation>
    <scope>NUCLEOTIDE SEQUENCE [LARGE SCALE GENOMIC DNA]</scope>
    <source>
        <strain evidence="4 5">KSS12</strain>
    </source>
</reference>
<dbReference type="EMBL" id="JAMZEJ010000011">
    <property type="protein sequence ID" value="MCQ8242452.1"/>
    <property type="molecule type" value="Genomic_DNA"/>
</dbReference>
<keyword evidence="2" id="KW-0560">Oxidoreductase</keyword>
<protein>
    <submittedName>
        <fullName evidence="4">SDR family oxidoreductase</fullName>
    </submittedName>
</protein>
<dbReference type="InterPro" id="IPR006311">
    <property type="entry name" value="TAT_signal"/>
</dbReference>
<dbReference type="SUPFAM" id="SSF51735">
    <property type="entry name" value="NAD(P)-binding Rossmann-fold domains"/>
    <property type="match status" value="1"/>
</dbReference>
<comment type="caution">
    <text evidence="4">The sequence shown here is derived from an EMBL/GenBank/DDBJ whole genome shotgun (WGS) entry which is preliminary data.</text>
</comment>
<organism evidence="4 5">
    <name type="scientific">Rhizosaccharibacter radicis</name>
    <dbReference type="NCBI Taxonomy" id="2782605"/>
    <lineage>
        <taxon>Bacteria</taxon>
        <taxon>Pseudomonadati</taxon>
        <taxon>Pseudomonadota</taxon>
        <taxon>Alphaproteobacteria</taxon>
        <taxon>Acetobacterales</taxon>
        <taxon>Acetobacteraceae</taxon>
        <taxon>Rhizosaccharibacter</taxon>
    </lineage>
</organism>
<dbReference type="Proteomes" id="UP001524547">
    <property type="component" value="Unassembled WGS sequence"/>
</dbReference>
<dbReference type="PANTHER" id="PTHR48107:SF7">
    <property type="entry name" value="RE15974P"/>
    <property type="match status" value="1"/>
</dbReference>
<dbReference type="Gene3D" id="3.40.50.720">
    <property type="entry name" value="NAD(P)-binding Rossmann-like Domain"/>
    <property type="match status" value="1"/>
</dbReference>
<dbReference type="SMART" id="SM00822">
    <property type="entry name" value="PKS_KR"/>
    <property type="match status" value="1"/>
</dbReference>
<evidence type="ECO:0000313" key="4">
    <source>
        <dbReference type="EMBL" id="MCQ8242452.1"/>
    </source>
</evidence>
<name>A0ABT1W1H4_9PROT</name>
<evidence type="ECO:0000259" key="3">
    <source>
        <dbReference type="SMART" id="SM00822"/>
    </source>
</evidence>
<feature type="domain" description="Ketoreductase" evidence="3">
    <location>
        <begin position="7"/>
        <end position="190"/>
    </location>
</feature>
<dbReference type="InterPro" id="IPR036291">
    <property type="entry name" value="NAD(P)-bd_dom_sf"/>
</dbReference>
<dbReference type="Pfam" id="PF13561">
    <property type="entry name" value="adh_short_C2"/>
    <property type="match status" value="1"/>
</dbReference>
<keyword evidence="5" id="KW-1185">Reference proteome</keyword>
<gene>
    <name evidence="4" type="ORF">NFI88_16585</name>
</gene>
<dbReference type="PRINTS" id="PR00080">
    <property type="entry name" value="SDRFAMILY"/>
</dbReference>
<proteinExistence type="inferred from homology"/>
<dbReference type="PRINTS" id="PR00081">
    <property type="entry name" value="GDHRDH"/>
</dbReference>
<dbReference type="InterPro" id="IPR002347">
    <property type="entry name" value="SDR_fam"/>
</dbReference>
<evidence type="ECO:0000256" key="1">
    <source>
        <dbReference type="ARBA" id="ARBA00006484"/>
    </source>
</evidence>